<keyword evidence="4" id="KW-1185">Reference proteome</keyword>
<dbReference type="InterPro" id="IPR056677">
    <property type="entry name" value="DUF7775"/>
</dbReference>
<evidence type="ECO:0000259" key="2">
    <source>
        <dbReference type="Pfam" id="PF24985"/>
    </source>
</evidence>
<feature type="transmembrane region" description="Helical" evidence="1">
    <location>
        <begin position="36"/>
        <end position="57"/>
    </location>
</feature>
<feature type="domain" description="DUF7775" evidence="2">
    <location>
        <begin position="8"/>
        <end position="87"/>
    </location>
</feature>
<keyword evidence="1" id="KW-1133">Transmembrane helix</keyword>
<dbReference type="Pfam" id="PF24985">
    <property type="entry name" value="DUF7775"/>
    <property type="match status" value="1"/>
</dbReference>
<feature type="transmembrane region" description="Helical" evidence="1">
    <location>
        <begin position="107"/>
        <end position="125"/>
    </location>
</feature>
<dbReference type="GO" id="GO:0019991">
    <property type="term" value="P:septate junction assembly"/>
    <property type="evidence" value="ECO:0007669"/>
    <property type="project" value="InterPro"/>
</dbReference>
<sequence>MPVSRLTVVKFAELILAIVIAFIHNSTFEASGTFELYLLAATFGGFAIIVIGTFLGHITGNPVNRSVDLFYCVVGAILYILSAYFSYQRFQGWTYDKSHANLGLTKSALSLIQGIVFIVDGFFTFKLE</sequence>
<dbReference type="InterPro" id="IPR038976">
    <property type="entry name" value="Ssk"/>
</dbReference>
<name>A0A482WPG9_LAOST</name>
<gene>
    <name evidence="3" type="ORF">LSTR_LSTR013320</name>
</gene>
<dbReference type="OrthoDB" id="6349206at2759"/>
<dbReference type="Proteomes" id="UP000291343">
    <property type="component" value="Unassembled WGS sequence"/>
</dbReference>
<reference evidence="3 4" key="1">
    <citation type="journal article" date="2017" name="Gigascience">
        <title>Genome sequence of the small brown planthopper, Laodelphax striatellus.</title>
        <authorList>
            <person name="Zhu J."/>
            <person name="Jiang F."/>
            <person name="Wang X."/>
            <person name="Yang P."/>
            <person name="Bao Y."/>
            <person name="Zhao W."/>
            <person name="Wang W."/>
            <person name="Lu H."/>
            <person name="Wang Q."/>
            <person name="Cui N."/>
            <person name="Li J."/>
            <person name="Chen X."/>
            <person name="Luo L."/>
            <person name="Yu J."/>
            <person name="Kang L."/>
            <person name="Cui F."/>
        </authorList>
    </citation>
    <scope>NUCLEOTIDE SEQUENCE [LARGE SCALE GENOMIC DNA]</scope>
    <source>
        <strain evidence="3">Lst14</strain>
    </source>
</reference>
<feature type="transmembrane region" description="Helical" evidence="1">
    <location>
        <begin position="69"/>
        <end position="87"/>
    </location>
</feature>
<feature type="transmembrane region" description="Helical" evidence="1">
    <location>
        <begin position="7"/>
        <end position="24"/>
    </location>
</feature>
<dbReference type="GO" id="GO:0005886">
    <property type="term" value="C:plasma membrane"/>
    <property type="evidence" value="ECO:0007669"/>
    <property type="project" value="TreeGrafter"/>
</dbReference>
<proteinExistence type="predicted"/>
<evidence type="ECO:0000313" key="3">
    <source>
        <dbReference type="EMBL" id="RZF35477.1"/>
    </source>
</evidence>
<accession>A0A482WPG9</accession>
<dbReference type="PANTHER" id="PTHR36692:SF2">
    <property type="entry name" value="GEO12064P1"/>
    <property type="match status" value="1"/>
</dbReference>
<dbReference type="InParanoid" id="A0A482WPG9"/>
<keyword evidence="1" id="KW-0812">Transmembrane</keyword>
<protein>
    <recommendedName>
        <fullName evidence="2">DUF7775 domain-containing protein</fullName>
    </recommendedName>
</protein>
<keyword evidence="1" id="KW-0472">Membrane</keyword>
<dbReference type="PANTHER" id="PTHR36692">
    <property type="entry name" value="PROTEIN SNAKESKIN"/>
    <property type="match status" value="1"/>
</dbReference>
<comment type="caution">
    <text evidence="3">The sequence shown here is derived from an EMBL/GenBank/DDBJ whole genome shotgun (WGS) entry which is preliminary data.</text>
</comment>
<evidence type="ECO:0000313" key="4">
    <source>
        <dbReference type="Proteomes" id="UP000291343"/>
    </source>
</evidence>
<evidence type="ECO:0000256" key="1">
    <source>
        <dbReference type="SAM" id="Phobius"/>
    </source>
</evidence>
<dbReference type="EMBL" id="QKKF02028100">
    <property type="protein sequence ID" value="RZF35477.1"/>
    <property type="molecule type" value="Genomic_DNA"/>
</dbReference>
<dbReference type="AlphaFoldDB" id="A0A482WPG9"/>
<organism evidence="3 4">
    <name type="scientific">Laodelphax striatellus</name>
    <name type="common">Small brown planthopper</name>
    <name type="synonym">Delphax striatella</name>
    <dbReference type="NCBI Taxonomy" id="195883"/>
    <lineage>
        <taxon>Eukaryota</taxon>
        <taxon>Metazoa</taxon>
        <taxon>Ecdysozoa</taxon>
        <taxon>Arthropoda</taxon>
        <taxon>Hexapoda</taxon>
        <taxon>Insecta</taxon>
        <taxon>Pterygota</taxon>
        <taxon>Neoptera</taxon>
        <taxon>Paraneoptera</taxon>
        <taxon>Hemiptera</taxon>
        <taxon>Auchenorrhyncha</taxon>
        <taxon>Fulgoroidea</taxon>
        <taxon>Delphacidae</taxon>
        <taxon>Criomorphinae</taxon>
        <taxon>Laodelphax</taxon>
    </lineage>
</organism>